<comment type="subcellular location">
    <subcellularLocation>
        <location evidence="1">Endoplasmic reticulum membrane</location>
        <topology evidence="1">Multi-pass membrane protein</topology>
    </subcellularLocation>
</comment>
<proteinExistence type="inferred from homology"/>
<evidence type="ECO:0000313" key="11">
    <source>
        <dbReference type="Ensembl" id="ENSCCAP00000033590.1"/>
    </source>
</evidence>
<evidence type="ECO:0000256" key="7">
    <source>
        <dbReference type="ARBA" id="ARBA00022989"/>
    </source>
</evidence>
<reference evidence="11" key="1">
    <citation type="submission" date="2025-08" db="UniProtKB">
        <authorList>
            <consortium name="Ensembl"/>
        </authorList>
    </citation>
    <scope>IDENTIFICATION</scope>
</reference>
<keyword evidence="5 10" id="KW-0812">Transmembrane</keyword>
<dbReference type="STRING" id="9516.ENSCCAP00000033590"/>
<dbReference type="PANTHER" id="PTHR13116:SF10">
    <property type="entry name" value="ER MEMBRANE PROTEIN COMPLEX SUBUNIT 3"/>
    <property type="match status" value="1"/>
</dbReference>
<evidence type="ECO:0000256" key="2">
    <source>
        <dbReference type="ARBA" id="ARBA00005376"/>
    </source>
</evidence>
<dbReference type="Pfam" id="PF01956">
    <property type="entry name" value="EMC3_TMCO1"/>
    <property type="match status" value="1"/>
</dbReference>
<dbReference type="InterPro" id="IPR002809">
    <property type="entry name" value="EMC3/TMCO1"/>
</dbReference>
<dbReference type="Ensembl" id="ENSCCAT00000051361.1">
    <property type="protein sequence ID" value="ENSCCAP00000033590.1"/>
    <property type="gene ID" value="ENSCCAG00000034809.1"/>
</dbReference>
<keyword evidence="12" id="KW-1185">Reference proteome</keyword>
<comment type="subunit">
    <text evidence="3">Component of the ER membrane protein complex (EMC).</text>
</comment>
<comment type="similarity">
    <text evidence="2">Belongs to the EMC3 family.</text>
</comment>
<evidence type="ECO:0000256" key="1">
    <source>
        <dbReference type="ARBA" id="ARBA00004477"/>
    </source>
</evidence>
<organism evidence="11 12">
    <name type="scientific">Cebus imitator</name>
    <name type="common">Panamanian white-faced capuchin</name>
    <name type="synonym">Cebus capucinus imitator</name>
    <dbReference type="NCBI Taxonomy" id="2715852"/>
    <lineage>
        <taxon>Eukaryota</taxon>
        <taxon>Metazoa</taxon>
        <taxon>Chordata</taxon>
        <taxon>Craniata</taxon>
        <taxon>Vertebrata</taxon>
        <taxon>Euteleostomi</taxon>
        <taxon>Mammalia</taxon>
        <taxon>Eutheria</taxon>
        <taxon>Euarchontoglires</taxon>
        <taxon>Primates</taxon>
        <taxon>Haplorrhini</taxon>
        <taxon>Platyrrhini</taxon>
        <taxon>Cebidae</taxon>
        <taxon>Cebinae</taxon>
        <taxon>Cebus</taxon>
    </lineage>
</organism>
<keyword evidence="6" id="KW-0256">Endoplasmic reticulum</keyword>
<evidence type="ECO:0000256" key="3">
    <source>
        <dbReference type="ARBA" id="ARBA00011276"/>
    </source>
</evidence>
<dbReference type="GO" id="GO:0034975">
    <property type="term" value="P:protein folding in endoplasmic reticulum"/>
    <property type="evidence" value="ECO:0007669"/>
    <property type="project" value="TreeGrafter"/>
</dbReference>
<dbReference type="PANTHER" id="PTHR13116">
    <property type="entry name" value="ER MEMBRANE PROTEIN COMPLEX SUBUNIT 3"/>
    <property type="match status" value="1"/>
</dbReference>
<sequence>VIIAFFIGMIHHYVSSCCRERVSESQVLIQSRVLRENGKYIPKQSFLTQKYYFNNPEDGFFQKKKTKRKVVPPSLVTDPTMLTGMMKGNVTTNVLPMILIGGWINMTFSGFVTSKVPFPLTLCFQPVLQQGIEFLALHASSVSSAPRYFLNGFGLPSIYSLILDTNKAFKTEWEALELMDHQWALDDVKEELMAKDLHFEGMFKEVLQTSISYNILTIFQYLFIYSAFISFENEKLPTYSKVKRILQ</sequence>
<dbReference type="GeneTree" id="ENSGT00390000005780"/>
<name>A0A2K5RZP4_CEBIM</name>
<evidence type="ECO:0000256" key="5">
    <source>
        <dbReference type="ARBA" id="ARBA00022692"/>
    </source>
</evidence>
<keyword evidence="8 10" id="KW-0472">Membrane</keyword>
<evidence type="ECO:0000313" key="12">
    <source>
        <dbReference type="Proteomes" id="UP000233040"/>
    </source>
</evidence>
<evidence type="ECO:0000256" key="9">
    <source>
        <dbReference type="ARBA" id="ARBA00030327"/>
    </source>
</evidence>
<protein>
    <recommendedName>
        <fullName evidence="4">ER membrane protein complex subunit 3</fullName>
    </recommendedName>
    <alternativeName>
        <fullName evidence="9">Transmembrane protein 111</fullName>
    </alternativeName>
</protein>
<dbReference type="AlphaFoldDB" id="A0A2K5RZP4"/>
<dbReference type="InterPro" id="IPR008568">
    <property type="entry name" value="EMC3"/>
</dbReference>
<evidence type="ECO:0000256" key="10">
    <source>
        <dbReference type="SAM" id="Phobius"/>
    </source>
</evidence>
<feature type="transmembrane region" description="Helical" evidence="10">
    <location>
        <begin position="94"/>
        <end position="112"/>
    </location>
</feature>
<dbReference type="Proteomes" id="UP000233040">
    <property type="component" value="Unassembled WGS sequence"/>
</dbReference>
<feature type="transmembrane region" description="Helical" evidence="10">
    <location>
        <begin position="211"/>
        <end position="231"/>
    </location>
</feature>
<dbReference type="SMART" id="SM01415">
    <property type="entry name" value="DUF106"/>
    <property type="match status" value="1"/>
</dbReference>
<evidence type="ECO:0000256" key="4">
    <source>
        <dbReference type="ARBA" id="ARBA00020822"/>
    </source>
</evidence>
<reference evidence="11" key="2">
    <citation type="submission" date="2025-09" db="UniProtKB">
        <authorList>
            <consortium name="Ensembl"/>
        </authorList>
    </citation>
    <scope>IDENTIFICATION</scope>
</reference>
<evidence type="ECO:0000256" key="6">
    <source>
        <dbReference type="ARBA" id="ARBA00022824"/>
    </source>
</evidence>
<accession>A0A2K5RZP4</accession>
<keyword evidence="7 10" id="KW-1133">Transmembrane helix</keyword>
<evidence type="ECO:0000256" key="8">
    <source>
        <dbReference type="ARBA" id="ARBA00023136"/>
    </source>
</evidence>
<dbReference type="GO" id="GO:0072546">
    <property type="term" value="C:EMC complex"/>
    <property type="evidence" value="ECO:0007669"/>
    <property type="project" value="TreeGrafter"/>
</dbReference>